<dbReference type="GO" id="GO:0003735">
    <property type="term" value="F:structural constituent of ribosome"/>
    <property type="evidence" value="ECO:0007669"/>
    <property type="project" value="InterPro"/>
</dbReference>
<dbReference type="Proteomes" id="UP000501602">
    <property type="component" value="Chromosome"/>
</dbReference>
<comment type="subunit">
    <text evidence="5">Part of the 50S ribosomal subunit; part of the 5S rRNA/L5/L18/L25 subcomplex. Contacts the 5S rRNA. Binds to the 5S rRNA independently of L5 and L18.</text>
</comment>
<sequence length="95" mass="10633">MSFTLEAKLRTDLGKGASRRLRHANLVPAIIYGGEAAPVSIELAHDPLLHAQENDEFYTSVLTINIDGQEVNVKAQAMQRHPYKPKVNHVDFIRV</sequence>
<feature type="domain" description="Large ribosomal subunit protein bL25 L25" evidence="6">
    <location>
        <begin position="5"/>
        <end position="92"/>
    </location>
</feature>
<dbReference type="Pfam" id="PF01386">
    <property type="entry name" value="Ribosomal_L25p"/>
    <property type="match status" value="1"/>
</dbReference>
<dbReference type="KEGG" id="fes:HER31_03785"/>
<dbReference type="PANTHER" id="PTHR33284">
    <property type="entry name" value="RIBOSOMAL PROTEIN L25/GLN-TRNA SYNTHETASE, ANTI-CODON-BINDING DOMAIN-CONTAINING PROTEIN"/>
    <property type="match status" value="1"/>
</dbReference>
<dbReference type="InterPro" id="IPR020930">
    <property type="entry name" value="Ribosomal_uL5_bac-type"/>
</dbReference>
<dbReference type="HAMAP" id="MF_01336">
    <property type="entry name" value="Ribosomal_bL25"/>
    <property type="match status" value="1"/>
</dbReference>
<evidence type="ECO:0000256" key="1">
    <source>
        <dbReference type="ARBA" id="ARBA00022730"/>
    </source>
</evidence>
<dbReference type="AlphaFoldDB" id="A0A6H1UAM2"/>
<keyword evidence="2 5" id="KW-0694">RNA-binding</keyword>
<dbReference type="InterPro" id="IPR029751">
    <property type="entry name" value="Ribosomal_L25_dom"/>
</dbReference>
<dbReference type="FunFam" id="2.40.240.10:FF:000002">
    <property type="entry name" value="50S ribosomal protein L25"/>
    <property type="match status" value="1"/>
</dbReference>
<gene>
    <name evidence="5 7" type="primary">rplY</name>
    <name evidence="7" type="ORF">HER31_03785</name>
</gene>
<evidence type="ECO:0000256" key="4">
    <source>
        <dbReference type="ARBA" id="ARBA00023274"/>
    </source>
</evidence>
<keyword evidence="4 5" id="KW-0687">Ribonucleoprotein</keyword>
<dbReference type="NCBIfam" id="NF004612">
    <property type="entry name" value="PRK05943.1"/>
    <property type="match status" value="1"/>
</dbReference>
<proteinExistence type="inferred from homology"/>
<dbReference type="PANTHER" id="PTHR33284:SF1">
    <property type="entry name" value="RIBOSOMAL PROTEIN L25_GLN-TRNA SYNTHETASE, ANTI-CODON-BINDING DOMAIN-CONTAINING PROTEIN"/>
    <property type="match status" value="1"/>
</dbReference>
<organism evidence="7 8">
    <name type="scientific">Ferrimonas lipolytica</name>
    <dbReference type="NCBI Taxonomy" id="2724191"/>
    <lineage>
        <taxon>Bacteria</taxon>
        <taxon>Pseudomonadati</taxon>
        <taxon>Pseudomonadota</taxon>
        <taxon>Gammaproteobacteria</taxon>
        <taxon>Alteromonadales</taxon>
        <taxon>Ferrimonadaceae</taxon>
        <taxon>Ferrimonas</taxon>
    </lineage>
</organism>
<evidence type="ECO:0000256" key="3">
    <source>
        <dbReference type="ARBA" id="ARBA00022980"/>
    </source>
</evidence>
<evidence type="ECO:0000256" key="5">
    <source>
        <dbReference type="HAMAP-Rule" id="MF_01336"/>
    </source>
</evidence>
<dbReference type="Gene3D" id="2.40.240.10">
    <property type="entry name" value="Ribosomal Protein L25, Chain P"/>
    <property type="match status" value="1"/>
</dbReference>
<dbReference type="InterPro" id="IPR020056">
    <property type="entry name" value="Rbsml_bL25/Gln-tRNA_synth_N"/>
</dbReference>
<evidence type="ECO:0000313" key="7">
    <source>
        <dbReference type="EMBL" id="QIZ76084.1"/>
    </source>
</evidence>
<comment type="similarity">
    <text evidence="5">Belongs to the bacterial ribosomal protein bL25 family.</text>
</comment>
<dbReference type="SUPFAM" id="SSF50715">
    <property type="entry name" value="Ribosomal protein L25-like"/>
    <property type="match status" value="1"/>
</dbReference>
<evidence type="ECO:0000256" key="2">
    <source>
        <dbReference type="ARBA" id="ARBA00022884"/>
    </source>
</evidence>
<dbReference type="RefSeq" id="WP_168659344.1">
    <property type="nucleotide sequence ID" value="NZ_CP051180.1"/>
</dbReference>
<dbReference type="GO" id="GO:0008097">
    <property type="term" value="F:5S rRNA binding"/>
    <property type="evidence" value="ECO:0007669"/>
    <property type="project" value="InterPro"/>
</dbReference>
<dbReference type="InterPro" id="IPR011035">
    <property type="entry name" value="Ribosomal_bL25/Gln-tRNA_synth"/>
</dbReference>
<evidence type="ECO:0000313" key="8">
    <source>
        <dbReference type="Proteomes" id="UP000501602"/>
    </source>
</evidence>
<dbReference type="GO" id="GO:0022625">
    <property type="term" value="C:cytosolic large ribosomal subunit"/>
    <property type="evidence" value="ECO:0007669"/>
    <property type="project" value="TreeGrafter"/>
</dbReference>
<protein>
    <recommendedName>
        <fullName evidence="5">Large ribosomal subunit protein bL25</fullName>
    </recommendedName>
</protein>
<dbReference type="InterPro" id="IPR020055">
    <property type="entry name" value="Ribosomal_bL25_short"/>
</dbReference>
<name>A0A6H1UAM2_9GAMM</name>
<dbReference type="CDD" id="cd00495">
    <property type="entry name" value="Ribosomal_L25_TL5_CTC"/>
    <property type="match status" value="1"/>
</dbReference>
<keyword evidence="8" id="KW-1185">Reference proteome</keyword>
<keyword evidence="3 5" id="KW-0689">Ribosomal protein</keyword>
<keyword evidence="1 5" id="KW-0699">rRNA-binding</keyword>
<evidence type="ECO:0000259" key="6">
    <source>
        <dbReference type="Pfam" id="PF01386"/>
    </source>
</evidence>
<comment type="function">
    <text evidence="5">This is one of the proteins that binds to the 5S RNA in the ribosome where it forms part of the central protuberance.</text>
</comment>
<dbReference type="EMBL" id="CP051180">
    <property type="protein sequence ID" value="QIZ76084.1"/>
    <property type="molecule type" value="Genomic_DNA"/>
</dbReference>
<accession>A0A6H1UAM2</accession>
<reference evidence="7 8" key="1">
    <citation type="submission" date="2020-04" db="EMBL/GenBank/DDBJ databases">
        <title>Ferrimonas sp. S7 isolated from sea water.</title>
        <authorList>
            <person name="Bae S.S."/>
            <person name="Baek K."/>
        </authorList>
    </citation>
    <scope>NUCLEOTIDE SEQUENCE [LARGE SCALE GENOMIC DNA]</scope>
    <source>
        <strain evidence="7 8">S7</strain>
    </source>
</reference>
<dbReference type="GO" id="GO:0006412">
    <property type="term" value="P:translation"/>
    <property type="evidence" value="ECO:0007669"/>
    <property type="project" value="UniProtKB-UniRule"/>
</dbReference>